<reference evidence="1" key="1">
    <citation type="submission" date="2023-04" db="EMBL/GenBank/DDBJ databases">
        <title>A chromosome-level genome assembly of the parasitoid wasp Eretmocerus hayati.</title>
        <authorList>
            <person name="Zhong Y."/>
            <person name="Liu S."/>
            <person name="Liu Y."/>
        </authorList>
    </citation>
    <scope>NUCLEOTIDE SEQUENCE</scope>
    <source>
        <strain evidence="1">ZJU_SS_LIU_2023</strain>
    </source>
</reference>
<evidence type="ECO:0000313" key="2">
    <source>
        <dbReference type="Proteomes" id="UP001239111"/>
    </source>
</evidence>
<comment type="caution">
    <text evidence="1">The sequence shown here is derived from an EMBL/GenBank/DDBJ whole genome shotgun (WGS) entry which is preliminary data.</text>
</comment>
<protein>
    <submittedName>
        <fullName evidence="1">Uncharacterized protein</fullName>
    </submittedName>
</protein>
<organism evidence="1 2">
    <name type="scientific">Eretmocerus hayati</name>
    <dbReference type="NCBI Taxonomy" id="131215"/>
    <lineage>
        <taxon>Eukaryota</taxon>
        <taxon>Metazoa</taxon>
        <taxon>Ecdysozoa</taxon>
        <taxon>Arthropoda</taxon>
        <taxon>Hexapoda</taxon>
        <taxon>Insecta</taxon>
        <taxon>Pterygota</taxon>
        <taxon>Neoptera</taxon>
        <taxon>Endopterygota</taxon>
        <taxon>Hymenoptera</taxon>
        <taxon>Apocrita</taxon>
        <taxon>Proctotrupomorpha</taxon>
        <taxon>Chalcidoidea</taxon>
        <taxon>Aphelinidae</taxon>
        <taxon>Aphelininae</taxon>
        <taxon>Eretmocerus</taxon>
    </lineage>
</organism>
<evidence type="ECO:0000313" key="1">
    <source>
        <dbReference type="EMBL" id="KAJ8666682.1"/>
    </source>
</evidence>
<keyword evidence="2" id="KW-1185">Reference proteome</keyword>
<proteinExistence type="predicted"/>
<sequence length="137" mass="16083">MAKKLAPTGSRSVMSFINHLDEPTAERTEKINSIRYFCYKTDTPRKWQDDLNLTPPSGIYEKIIKDRCLYDSARQERLRSNNSYAVIKDGRYVRFRIKRVSREKVVIGTECIEGVCVFVQVKDAKYACAVLHPYYYW</sequence>
<dbReference type="Proteomes" id="UP001239111">
    <property type="component" value="Chromosome 4"/>
</dbReference>
<accession>A0ACC2N6J8</accession>
<dbReference type="EMBL" id="CM056744">
    <property type="protein sequence ID" value="KAJ8666682.1"/>
    <property type="molecule type" value="Genomic_DNA"/>
</dbReference>
<gene>
    <name evidence="1" type="ORF">QAD02_008344</name>
</gene>
<name>A0ACC2N6J8_9HYME</name>